<keyword evidence="2 8" id="KW-0819">tRNA processing</keyword>
<evidence type="ECO:0000313" key="12">
    <source>
        <dbReference type="Proteomes" id="UP000536604"/>
    </source>
</evidence>
<protein>
    <recommendedName>
        <fullName evidence="8">Ribonuclease Z</fullName>
        <shortName evidence="8">RNase Z</shortName>
        <ecNumber evidence="8">3.1.26.11</ecNumber>
    </recommendedName>
    <alternativeName>
        <fullName evidence="8">tRNA 3 endonuclease</fullName>
    </alternativeName>
    <alternativeName>
        <fullName evidence="8">tRNase Z</fullName>
    </alternativeName>
</protein>
<dbReference type="InterPro" id="IPR013471">
    <property type="entry name" value="RNase_Z/BN"/>
</dbReference>
<dbReference type="EC" id="3.1.26.11" evidence="8"/>
<feature type="binding site" evidence="8">
    <location>
        <position position="71"/>
    </location>
    <ligand>
        <name>Zn(2+)</name>
        <dbReference type="ChEBI" id="CHEBI:29105"/>
        <label>2</label>
        <note>catalytic</note>
    </ligand>
</feature>
<evidence type="ECO:0000256" key="5">
    <source>
        <dbReference type="ARBA" id="ARBA00022759"/>
    </source>
</evidence>
<dbReference type="InterPro" id="IPR001279">
    <property type="entry name" value="Metallo-B-lactamas"/>
</dbReference>
<dbReference type="Pfam" id="PF12706">
    <property type="entry name" value="Lactamase_B_2"/>
    <property type="match status" value="1"/>
</dbReference>
<dbReference type="Proteomes" id="UP000536604">
    <property type="component" value="Unassembled WGS sequence"/>
</dbReference>
<accession>A0A841IPJ8</accession>
<dbReference type="NCBIfam" id="NF000805">
    <property type="entry name" value="PRK00055.2-3"/>
    <property type="match status" value="1"/>
</dbReference>
<dbReference type="GO" id="GO:0008270">
    <property type="term" value="F:zinc ion binding"/>
    <property type="evidence" value="ECO:0007669"/>
    <property type="project" value="UniProtKB-UniRule"/>
</dbReference>
<comment type="function">
    <text evidence="8">Zinc phosphodiesterase, which displays some tRNA 3'-processing endonuclease activity. Probably involved in tRNA maturation, by removing a 3'-trailer from precursor tRNA.</text>
</comment>
<dbReference type="EMBL" id="JACHJO010000005">
    <property type="protein sequence ID" value="MBB6120022.1"/>
    <property type="molecule type" value="Genomic_DNA"/>
</dbReference>
<feature type="binding site" evidence="8">
    <location>
        <position position="213"/>
    </location>
    <ligand>
        <name>Zn(2+)</name>
        <dbReference type="ChEBI" id="CHEBI:29105"/>
        <label>2</label>
        <note>catalytic</note>
    </ligand>
</feature>
<proteinExistence type="inferred from homology"/>
<feature type="domain" description="Metallo-beta-lactamase" evidence="9">
    <location>
        <begin position="23"/>
        <end position="110"/>
    </location>
</feature>
<evidence type="ECO:0000259" key="9">
    <source>
        <dbReference type="Pfam" id="PF00753"/>
    </source>
</evidence>
<reference evidence="11 12" key="1">
    <citation type="submission" date="2020-08" db="EMBL/GenBank/DDBJ databases">
        <title>Genomic Encyclopedia of Type Strains, Phase III (KMG-III): the genomes of soil and plant-associated and newly described type strains.</title>
        <authorList>
            <person name="Whitman W."/>
        </authorList>
    </citation>
    <scope>NUCLEOTIDE SEQUENCE [LARGE SCALE GENOMIC DNA]</scope>
    <source>
        <strain evidence="11 12">CECT 8712</strain>
    </source>
</reference>
<evidence type="ECO:0000256" key="1">
    <source>
        <dbReference type="ARBA" id="ARBA00011738"/>
    </source>
</evidence>
<keyword evidence="4 8" id="KW-0479">Metal-binding</keyword>
<gene>
    <name evidence="8" type="primary">rnz</name>
    <name evidence="11" type="ORF">FHS13_001973</name>
</gene>
<dbReference type="PANTHER" id="PTHR46018">
    <property type="entry name" value="ZINC PHOSPHODIESTERASE ELAC PROTEIN 1"/>
    <property type="match status" value="1"/>
</dbReference>
<comment type="cofactor">
    <cofactor evidence="8">
        <name>Zn(2+)</name>
        <dbReference type="ChEBI" id="CHEBI:29105"/>
    </cofactor>
    <text evidence="8">Binds 2 Zn(2+) ions.</text>
</comment>
<keyword evidence="7 8" id="KW-0862">Zinc</keyword>
<dbReference type="PANTHER" id="PTHR46018:SF2">
    <property type="entry name" value="ZINC PHOSPHODIESTERASE ELAC PROTEIN 1"/>
    <property type="match status" value="1"/>
</dbReference>
<feature type="binding site" evidence="8">
    <location>
        <position position="145"/>
    </location>
    <ligand>
        <name>Zn(2+)</name>
        <dbReference type="ChEBI" id="CHEBI:29105"/>
        <label>1</label>
        <note>catalytic</note>
    </ligand>
</feature>
<dbReference type="AlphaFoldDB" id="A0A841IPJ8"/>
<dbReference type="Gene3D" id="3.60.15.10">
    <property type="entry name" value="Ribonuclease Z/Hydroxyacylglutathione hydrolase-like"/>
    <property type="match status" value="1"/>
</dbReference>
<feature type="domain" description="Metallo-beta-lactamase" evidence="10">
    <location>
        <begin position="203"/>
        <end position="272"/>
    </location>
</feature>
<feature type="binding site" evidence="8">
    <location>
        <position position="271"/>
    </location>
    <ligand>
        <name>Zn(2+)</name>
        <dbReference type="ChEBI" id="CHEBI:29105"/>
        <label>2</label>
        <note>catalytic</note>
    </ligand>
</feature>
<comment type="catalytic activity">
    <reaction evidence="8">
        <text>Endonucleolytic cleavage of RNA, removing extra 3' nucleotides from tRNA precursor, generating 3' termini of tRNAs. A 3'-hydroxy group is left at the tRNA terminus and a 5'-phosphoryl group is left at the trailer molecule.</text>
        <dbReference type="EC" id="3.1.26.11"/>
    </reaction>
</comment>
<evidence type="ECO:0000256" key="4">
    <source>
        <dbReference type="ARBA" id="ARBA00022723"/>
    </source>
</evidence>
<feature type="binding site" evidence="8">
    <location>
        <position position="213"/>
    </location>
    <ligand>
        <name>Zn(2+)</name>
        <dbReference type="ChEBI" id="CHEBI:29105"/>
        <label>1</label>
        <note>catalytic</note>
    </ligand>
</feature>
<comment type="similarity">
    <text evidence="8">Belongs to the RNase Z family.</text>
</comment>
<dbReference type="CDD" id="cd07717">
    <property type="entry name" value="RNaseZ_ZiPD-like_MBL-fold"/>
    <property type="match status" value="1"/>
</dbReference>
<dbReference type="InterPro" id="IPR036866">
    <property type="entry name" value="RibonucZ/Hydroxyglut_hydro"/>
</dbReference>
<feature type="active site" description="Proton acceptor" evidence="8">
    <location>
        <position position="70"/>
    </location>
</feature>
<organism evidence="11 12">
    <name type="scientific">Nocardiopsis algeriensis</name>
    <dbReference type="NCBI Taxonomy" id="1478215"/>
    <lineage>
        <taxon>Bacteria</taxon>
        <taxon>Bacillati</taxon>
        <taxon>Actinomycetota</taxon>
        <taxon>Actinomycetes</taxon>
        <taxon>Streptosporangiales</taxon>
        <taxon>Nocardiopsidaceae</taxon>
        <taxon>Nocardiopsis</taxon>
    </lineage>
</organism>
<evidence type="ECO:0000256" key="3">
    <source>
        <dbReference type="ARBA" id="ARBA00022722"/>
    </source>
</evidence>
<dbReference type="SUPFAM" id="SSF56281">
    <property type="entry name" value="Metallo-hydrolase/oxidoreductase"/>
    <property type="match status" value="1"/>
</dbReference>
<feature type="binding site" evidence="8">
    <location>
        <position position="66"/>
    </location>
    <ligand>
        <name>Zn(2+)</name>
        <dbReference type="ChEBI" id="CHEBI:29105"/>
        <label>1</label>
        <note>catalytic</note>
    </ligand>
</feature>
<evidence type="ECO:0000313" key="11">
    <source>
        <dbReference type="EMBL" id="MBB6120022.1"/>
    </source>
</evidence>
<dbReference type="Pfam" id="PF00753">
    <property type="entry name" value="Lactamase_B"/>
    <property type="match status" value="1"/>
</dbReference>
<keyword evidence="6 8" id="KW-0378">Hydrolase</keyword>
<comment type="caution">
    <text evidence="11">The sequence shown here is derived from an EMBL/GenBank/DDBJ whole genome shotgun (WGS) entry which is preliminary data.</text>
</comment>
<name>A0A841IPJ8_9ACTN</name>
<evidence type="ECO:0000256" key="7">
    <source>
        <dbReference type="ARBA" id="ARBA00022833"/>
    </source>
</evidence>
<feature type="binding site" evidence="8">
    <location>
        <position position="70"/>
    </location>
    <ligand>
        <name>Zn(2+)</name>
        <dbReference type="ChEBI" id="CHEBI:29105"/>
        <label>2</label>
        <note>catalytic</note>
    </ligand>
</feature>
<evidence type="ECO:0000256" key="2">
    <source>
        <dbReference type="ARBA" id="ARBA00022694"/>
    </source>
</evidence>
<evidence type="ECO:0000256" key="6">
    <source>
        <dbReference type="ARBA" id="ARBA00022801"/>
    </source>
</evidence>
<dbReference type="HAMAP" id="MF_01818">
    <property type="entry name" value="RNase_Z_BN"/>
    <property type="match status" value="1"/>
</dbReference>
<keyword evidence="12" id="KW-1185">Reference proteome</keyword>
<evidence type="ECO:0000259" key="10">
    <source>
        <dbReference type="Pfam" id="PF12706"/>
    </source>
</evidence>
<feature type="binding site" evidence="8">
    <location>
        <position position="68"/>
    </location>
    <ligand>
        <name>Zn(2+)</name>
        <dbReference type="ChEBI" id="CHEBI:29105"/>
        <label>1</label>
        <note>catalytic</note>
    </ligand>
</feature>
<keyword evidence="5 8" id="KW-0255">Endonuclease</keyword>
<keyword evidence="3 8" id="KW-0540">Nuclease</keyword>
<dbReference type="GO" id="GO:0042781">
    <property type="term" value="F:3'-tRNA processing endoribonuclease activity"/>
    <property type="evidence" value="ECO:0007669"/>
    <property type="project" value="UniProtKB-UniRule"/>
</dbReference>
<sequence>MPPMSVRELVALGTSSAVPTARRNHNGYFLRWDDHGILFDPGEGTQRQMRLAGLSATDITRICITHFHGDHSLGLPGTLQRIARDKVPHTVRAAYPVQGQKYWQRLRHATSFVDTDVVAPQPVGGLGSCLLGEADLRITALPLRHSIPCYGYRIAEPDGWRMLPDRLAAHGITGPLVGRLHKEGEVTAPDGTRVHLSQCALPRPGQVVALVMDTAPCPEAVELARGADLLVIESTYLDEHAHLADAYGHLTARQAGQIAARAGVRTLVLTHISERYDAADDARFTAQAAQAFDGTVVLAQDLDRIPVPRRRR</sequence>
<evidence type="ECO:0000256" key="8">
    <source>
        <dbReference type="HAMAP-Rule" id="MF_01818"/>
    </source>
</evidence>
<comment type="subunit">
    <text evidence="1 8">Homodimer.</text>
</comment>